<comment type="caution">
    <text evidence="2">The sequence shown here is derived from an EMBL/GenBank/DDBJ whole genome shotgun (WGS) entry which is preliminary data.</text>
</comment>
<gene>
    <name evidence="2" type="ORF">A3H78_04855</name>
</gene>
<dbReference type="SMART" id="SM00861">
    <property type="entry name" value="Transket_pyr"/>
    <property type="match status" value="1"/>
</dbReference>
<dbReference type="EMBL" id="MGAV01000018">
    <property type="protein sequence ID" value="OGK53525.1"/>
    <property type="molecule type" value="Genomic_DNA"/>
</dbReference>
<dbReference type="Gene3D" id="3.40.50.920">
    <property type="match status" value="1"/>
</dbReference>
<reference evidence="2 3" key="1">
    <citation type="journal article" date="2016" name="Nat. Commun.">
        <title>Thousands of microbial genomes shed light on interconnected biogeochemical processes in an aquifer system.</title>
        <authorList>
            <person name="Anantharaman K."/>
            <person name="Brown C.T."/>
            <person name="Hug L.A."/>
            <person name="Sharon I."/>
            <person name="Castelle C.J."/>
            <person name="Probst A.J."/>
            <person name="Thomas B.C."/>
            <person name="Singh A."/>
            <person name="Wilkins M.J."/>
            <person name="Karaoz U."/>
            <person name="Brodie E.L."/>
            <person name="Williams K.H."/>
            <person name="Hubbard S.S."/>
            <person name="Banfield J.F."/>
        </authorList>
    </citation>
    <scope>NUCLEOTIDE SEQUENCE [LARGE SCALE GENOMIC DNA]</scope>
</reference>
<dbReference type="PANTHER" id="PTHR43825">
    <property type="entry name" value="PYRUVATE DEHYDROGENASE E1 COMPONENT"/>
    <property type="match status" value="1"/>
</dbReference>
<dbReference type="SUPFAM" id="SSF52922">
    <property type="entry name" value="TK C-terminal domain-like"/>
    <property type="match status" value="1"/>
</dbReference>
<sequence>MRKPFAENFIKLAVRDKKIIFLTGDLGFNAFEQLRETINTRFINAGVAEHNMASVAAGFAQAGYKPWIYSIAPFVTIKILEELRNDICIHNRNVKIVGLGGGFDYGLAGPTHHILQDVSLMLSLPNMTIIAPGFVDDIAPVIKQADKLISPVYIRLTKGQETNFKVPIFKPIRKLIDGKKKTVVVFGSIIIETLQAILKNKRMRDDFDVWLVCQFPINIPPELIRSIRNTGNLIIVEEHQKSGSLGSALKDTVIDNKISLKSFHHLCVTGYKSNKYGSRQFHLKENQLDSDSIYLTLKKD</sequence>
<dbReference type="InterPro" id="IPR009014">
    <property type="entry name" value="Transketo_C/PFOR_II"/>
</dbReference>
<protein>
    <recommendedName>
        <fullName evidence="1">Transketolase-like pyrimidine-binding domain-containing protein</fullName>
    </recommendedName>
</protein>
<dbReference type="InterPro" id="IPR051157">
    <property type="entry name" value="PDH/Transketolase"/>
</dbReference>
<evidence type="ECO:0000313" key="2">
    <source>
        <dbReference type="EMBL" id="OGK53525.1"/>
    </source>
</evidence>
<dbReference type="AlphaFoldDB" id="A0A1F7JD36"/>
<dbReference type="InterPro" id="IPR029061">
    <property type="entry name" value="THDP-binding"/>
</dbReference>
<dbReference type="CDD" id="cd07033">
    <property type="entry name" value="TPP_PYR_DXS_TK_like"/>
    <property type="match status" value="1"/>
</dbReference>
<evidence type="ECO:0000313" key="3">
    <source>
        <dbReference type="Proteomes" id="UP000177418"/>
    </source>
</evidence>
<dbReference type="SUPFAM" id="SSF52518">
    <property type="entry name" value="Thiamin diphosphate-binding fold (THDP-binding)"/>
    <property type="match status" value="1"/>
</dbReference>
<name>A0A1F7JD36_9BACT</name>
<dbReference type="Gene3D" id="3.40.50.970">
    <property type="match status" value="1"/>
</dbReference>
<dbReference type="Proteomes" id="UP000177418">
    <property type="component" value="Unassembled WGS sequence"/>
</dbReference>
<evidence type="ECO:0000259" key="1">
    <source>
        <dbReference type="SMART" id="SM00861"/>
    </source>
</evidence>
<feature type="domain" description="Transketolase-like pyrimidine-binding" evidence="1">
    <location>
        <begin position="1"/>
        <end position="163"/>
    </location>
</feature>
<organism evidence="2 3">
    <name type="scientific">Candidatus Roizmanbacteria bacterium RIFCSPLOWO2_02_FULL_36_11</name>
    <dbReference type="NCBI Taxonomy" id="1802071"/>
    <lineage>
        <taxon>Bacteria</taxon>
        <taxon>Candidatus Roizmaniibacteriota</taxon>
    </lineage>
</organism>
<accession>A0A1F7JD36</accession>
<dbReference type="Pfam" id="PF02779">
    <property type="entry name" value="Transket_pyr"/>
    <property type="match status" value="1"/>
</dbReference>
<dbReference type="PANTHER" id="PTHR43825:SF5">
    <property type="entry name" value="HYPOTHETICAL TRANSKETOLASE FAMILY PROTEIN"/>
    <property type="match status" value="1"/>
</dbReference>
<proteinExistence type="predicted"/>
<dbReference type="InterPro" id="IPR005475">
    <property type="entry name" value="Transketolase-like_Pyr-bd"/>
</dbReference>